<dbReference type="EMBL" id="JXTB01000752">
    <property type="protein sequence ID" value="PON33180.1"/>
    <property type="molecule type" value="Genomic_DNA"/>
</dbReference>
<sequence length="68" mass="7286">REDQEGWVRGGERAGAGQTVNSAMVAQTKNGLNCLPEEPHSRDCTRLATQGITPKGDCGRSQDVVQDC</sequence>
<protein>
    <submittedName>
        <fullName evidence="1">Uncharacterized protein</fullName>
    </submittedName>
</protein>
<feature type="non-terminal residue" evidence="1">
    <location>
        <position position="1"/>
    </location>
</feature>
<proteinExistence type="predicted"/>
<keyword evidence="2" id="KW-1185">Reference proteome</keyword>
<evidence type="ECO:0000313" key="2">
    <source>
        <dbReference type="Proteomes" id="UP000237105"/>
    </source>
</evidence>
<name>A0A2P5A9G4_PARAD</name>
<gene>
    <name evidence="1" type="ORF">PanWU01x14_354880</name>
</gene>
<comment type="caution">
    <text evidence="1">The sequence shown here is derived from an EMBL/GenBank/DDBJ whole genome shotgun (WGS) entry which is preliminary data.</text>
</comment>
<dbReference type="AlphaFoldDB" id="A0A2P5A9G4"/>
<evidence type="ECO:0000313" key="1">
    <source>
        <dbReference type="EMBL" id="PON33180.1"/>
    </source>
</evidence>
<dbReference type="Proteomes" id="UP000237105">
    <property type="component" value="Unassembled WGS sequence"/>
</dbReference>
<reference evidence="2" key="1">
    <citation type="submission" date="2016-06" db="EMBL/GenBank/DDBJ databases">
        <title>Parallel loss of symbiosis genes in relatives of nitrogen-fixing non-legume Parasponia.</title>
        <authorList>
            <person name="Van Velzen R."/>
            <person name="Holmer R."/>
            <person name="Bu F."/>
            <person name="Rutten L."/>
            <person name="Van Zeijl A."/>
            <person name="Liu W."/>
            <person name="Santuari L."/>
            <person name="Cao Q."/>
            <person name="Sharma T."/>
            <person name="Shen D."/>
            <person name="Roswanjaya Y."/>
            <person name="Wardhani T."/>
            <person name="Kalhor M.S."/>
            <person name="Jansen J."/>
            <person name="Van den Hoogen J."/>
            <person name="Gungor B."/>
            <person name="Hartog M."/>
            <person name="Hontelez J."/>
            <person name="Verver J."/>
            <person name="Yang W.-C."/>
            <person name="Schijlen E."/>
            <person name="Repin R."/>
            <person name="Schilthuizen M."/>
            <person name="Schranz E."/>
            <person name="Heidstra R."/>
            <person name="Miyata K."/>
            <person name="Fedorova E."/>
            <person name="Kohlen W."/>
            <person name="Bisseling T."/>
            <person name="Smit S."/>
            <person name="Geurts R."/>
        </authorList>
    </citation>
    <scope>NUCLEOTIDE SEQUENCE [LARGE SCALE GENOMIC DNA]</scope>
    <source>
        <strain evidence="2">cv. WU1-14</strain>
    </source>
</reference>
<organism evidence="1 2">
    <name type="scientific">Parasponia andersonii</name>
    <name type="common">Sponia andersonii</name>
    <dbReference type="NCBI Taxonomy" id="3476"/>
    <lineage>
        <taxon>Eukaryota</taxon>
        <taxon>Viridiplantae</taxon>
        <taxon>Streptophyta</taxon>
        <taxon>Embryophyta</taxon>
        <taxon>Tracheophyta</taxon>
        <taxon>Spermatophyta</taxon>
        <taxon>Magnoliopsida</taxon>
        <taxon>eudicotyledons</taxon>
        <taxon>Gunneridae</taxon>
        <taxon>Pentapetalae</taxon>
        <taxon>rosids</taxon>
        <taxon>fabids</taxon>
        <taxon>Rosales</taxon>
        <taxon>Cannabaceae</taxon>
        <taxon>Parasponia</taxon>
    </lineage>
</organism>
<accession>A0A2P5A9G4</accession>